<dbReference type="EMBL" id="CP001854">
    <property type="protein sequence ID" value="ADB53444.1"/>
    <property type="molecule type" value="Genomic_DNA"/>
</dbReference>
<dbReference type="AlphaFoldDB" id="D3FD52"/>
<dbReference type="GO" id="GO:0005524">
    <property type="term" value="F:ATP binding"/>
    <property type="evidence" value="ECO:0007669"/>
    <property type="project" value="UniProtKB-KW"/>
</dbReference>
<evidence type="ECO:0000259" key="9">
    <source>
        <dbReference type="PROSITE" id="PS50893"/>
    </source>
</evidence>
<evidence type="ECO:0000256" key="7">
    <source>
        <dbReference type="SAM" id="MobiDB-lite"/>
    </source>
</evidence>
<dbReference type="PROSITE" id="PS50929">
    <property type="entry name" value="ABC_TM1F"/>
    <property type="match status" value="1"/>
</dbReference>
<dbReference type="HOGENOM" id="CLU_000604_84_9_11"/>
<dbReference type="SMART" id="SM00382">
    <property type="entry name" value="AAA"/>
    <property type="match status" value="1"/>
</dbReference>
<dbReference type="InterPro" id="IPR014223">
    <property type="entry name" value="ABC_CydC/D"/>
</dbReference>
<feature type="region of interest" description="Disordered" evidence="7">
    <location>
        <begin position="1"/>
        <end position="27"/>
    </location>
</feature>
<evidence type="ECO:0000256" key="3">
    <source>
        <dbReference type="ARBA" id="ARBA00022741"/>
    </source>
</evidence>
<dbReference type="Proteomes" id="UP000008229">
    <property type="component" value="Chromosome"/>
</dbReference>
<dbReference type="PANTHER" id="PTHR24221:SF654">
    <property type="entry name" value="ATP-BINDING CASSETTE SUB-FAMILY B MEMBER 6"/>
    <property type="match status" value="1"/>
</dbReference>
<dbReference type="SUPFAM" id="SSF90123">
    <property type="entry name" value="ABC transporter transmembrane region"/>
    <property type="match status" value="1"/>
</dbReference>
<dbReference type="NCBIfam" id="TIGR02868">
    <property type="entry name" value="CydC"/>
    <property type="match status" value="1"/>
</dbReference>
<evidence type="ECO:0000313" key="12">
    <source>
        <dbReference type="Proteomes" id="UP000008229"/>
    </source>
</evidence>
<dbReference type="GO" id="GO:0045454">
    <property type="term" value="P:cell redox homeostasis"/>
    <property type="evidence" value="ECO:0007669"/>
    <property type="project" value="InterPro"/>
</dbReference>
<dbReference type="Pfam" id="PF00005">
    <property type="entry name" value="ABC_tran"/>
    <property type="match status" value="1"/>
</dbReference>
<evidence type="ECO:0000256" key="8">
    <source>
        <dbReference type="SAM" id="Phobius"/>
    </source>
</evidence>
<dbReference type="GO" id="GO:0016887">
    <property type="term" value="F:ATP hydrolysis activity"/>
    <property type="evidence" value="ECO:0007669"/>
    <property type="project" value="InterPro"/>
</dbReference>
<evidence type="ECO:0000313" key="11">
    <source>
        <dbReference type="EMBL" id="ADB53444.1"/>
    </source>
</evidence>
<dbReference type="eggNOG" id="COG4987">
    <property type="taxonomic scope" value="Bacteria"/>
</dbReference>
<dbReference type="Gene3D" id="3.40.50.300">
    <property type="entry name" value="P-loop containing nucleotide triphosphate hydrolases"/>
    <property type="match status" value="1"/>
</dbReference>
<evidence type="ECO:0000259" key="10">
    <source>
        <dbReference type="PROSITE" id="PS50929"/>
    </source>
</evidence>
<reference evidence="11 12" key="1">
    <citation type="journal article" date="2010" name="Stand. Genomic Sci.">
        <title>Complete genome sequence of Conexibacter woesei type strain (ID131577).</title>
        <authorList>
            <person name="Pukall R."/>
            <person name="Lapidus A."/>
            <person name="Glavina Del Rio T."/>
            <person name="Copeland A."/>
            <person name="Tice H."/>
            <person name="Cheng J.-F."/>
            <person name="Lucas S."/>
            <person name="Chen F."/>
            <person name="Nolan M."/>
            <person name="Bruce D."/>
            <person name="Goodwin L."/>
            <person name="Pitluck S."/>
            <person name="Mavromatis K."/>
            <person name="Ivanova N."/>
            <person name="Ovchinnikova G."/>
            <person name="Pati A."/>
            <person name="Chen A."/>
            <person name="Palaniappan K."/>
            <person name="Land M."/>
            <person name="Hauser L."/>
            <person name="Chang Y.-J."/>
            <person name="Jeffries C.D."/>
            <person name="Chain P."/>
            <person name="Meincke L."/>
            <person name="Sims D."/>
            <person name="Brettin T."/>
            <person name="Detter J.C."/>
            <person name="Rohde M."/>
            <person name="Goeker M."/>
            <person name="Bristow J."/>
            <person name="Eisen J.A."/>
            <person name="Markowitz V."/>
            <person name="Kyrpides N.C."/>
            <person name="Klenk H.-P."/>
            <person name="Hugenholtz P."/>
        </authorList>
    </citation>
    <scope>NUCLEOTIDE SEQUENCE [LARGE SCALE GENOMIC DNA]</scope>
    <source>
        <strain evidence="12">DSM 14684 / CIP 108061 / JCM 11494 / NBRC 100937 / ID131577</strain>
    </source>
</reference>
<dbReference type="GO" id="GO:0140359">
    <property type="term" value="F:ABC-type transporter activity"/>
    <property type="evidence" value="ECO:0007669"/>
    <property type="project" value="InterPro"/>
</dbReference>
<dbReference type="PROSITE" id="PS00211">
    <property type="entry name" value="ABC_TRANSPORTER_1"/>
    <property type="match status" value="1"/>
</dbReference>
<evidence type="ECO:0000256" key="4">
    <source>
        <dbReference type="ARBA" id="ARBA00022840"/>
    </source>
</evidence>
<dbReference type="InterPro" id="IPR011527">
    <property type="entry name" value="ABC1_TM_dom"/>
</dbReference>
<dbReference type="InterPro" id="IPR003439">
    <property type="entry name" value="ABC_transporter-like_ATP-bd"/>
</dbReference>
<keyword evidence="3" id="KW-0547">Nucleotide-binding</keyword>
<name>D3FD52_CONWI</name>
<dbReference type="GO" id="GO:0034775">
    <property type="term" value="P:glutathione transmembrane transport"/>
    <property type="evidence" value="ECO:0007669"/>
    <property type="project" value="InterPro"/>
</dbReference>
<evidence type="ECO:0000256" key="2">
    <source>
        <dbReference type="ARBA" id="ARBA00022692"/>
    </source>
</evidence>
<reference evidence="12" key="2">
    <citation type="submission" date="2010-01" db="EMBL/GenBank/DDBJ databases">
        <title>The complete genome of Conexibacter woesei DSM 14684.</title>
        <authorList>
            <consortium name="US DOE Joint Genome Institute (JGI-PGF)"/>
            <person name="Lucas S."/>
            <person name="Copeland A."/>
            <person name="Lapidus A."/>
            <person name="Glavina del Rio T."/>
            <person name="Dalin E."/>
            <person name="Tice H."/>
            <person name="Bruce D."/>
            <person name="Goodwin L."/>
            <person name="Pitluck S."/>
            <person name="Kyrpides N."/>
            <person name="Mavromatis K."/>
            <person name="Ivanova N."/>
            <person name="Mikhailova N."/>
            <person name="Chertkov O."/>
            <person name="Brettin T."/>
            <person name="Detter J.C."/>
            <person name="Han C."/>
            <person name="Larimer F."/>
            <person name="Land M."/>
            <person name="Hauser L."/>
            <person name="Markowitz V."/>
            <person name="Cheng J.-F."/>
            <person name="Hugenholtz P."/>
            <person name="Woyke T."/>
            <person name="Wu D."/>
            <person name="Pukall R."/>
            <person name="Steenblock K."/>
            <person name="Schneider S."/>
            <person name="Klenk H.-P."/>
            <person name="Eisen J.A."/>
        </authorList>
    </citation>
    <scope>NUCLEOTIDE SEQUENCE [LARGE SCALE GENOMIC DNA]</scope>
    <source>
        <strain evidence="12">DSM 14684 / CIP 108061 / JCM 11494 / NBRC 100937 / ID131577</strain>
    </source>
</reference>
<dbReference type="Gene3D" id="1.20.1560.10">
    <property type="entry name" value="ABC transporter type 1, transmembrane domain"/>
    <property type="match status" value="1"/>
</dbReference>
<feature type="compositionally biased region" description="Low complexity" evidence="7">
    <location>
        <begin position="365"/>
        <end position="383"/>
    </location>
</feature>
<comment type="subcellular location">
    <subcellularLocation>
        <location evidence="1">Cell membrane</location>
        <topology evidence="1">Multi-pass membrane protein</topology>
    </subcellularLocation>
</comment>
<dbReference type="InterPro" id="IPR017871">
    <property type="entry name" value="ABC_transporter-like_CS"/>
</dbReference>
<feature type="transmembrane region" description="Helical" evidence="8">
    <location>
        <begin position="164"/>
        <end position="182"/>
    </location>
</feature>
<feature type="transmembrane region" description="Helical" evidence="8">
    <location>
        <begin position="77"/>
        <end position="96"/>
    </location>
</feature>
<sequence length="612" mass="60183" precursor="true">MSGAGGSGAGAGGAPAGGAGAGGADAGGAGASGAGAAERRGAGAERLRVVSLGVLAAASGMALLAASGWLVTRAAEQPPVLALLAAIVVVRALGLARAFGRYGERLAAHDAAFRQLALLRVDWYRRLVARPPQPSTPAAADLLSRFVTDVDELQHRDVRVRTPALVAVAASLVATALAALILPAAGLVLGGGLLAAGTLVPGVAFLAARSALRRQGAARAALTDELAEAMDAAQQLAVAGRAGERLARIDAASAALARIGRRDAAAAAAAQGLGALVAGATLVAVLAVAVGPVGDGRLEPVWLGALALLALGAFEPVGALPEAAVRAVGVAAAQERLRQAAPPVLATRRAPVAAPPLPGVRRSPAAHGAPPAAAPLAPTAVLPSGRRTTTTQDGALTARGLRHALGGATVLDGAELTLAPGRKVAIVGASGAGKTVLANLLAGLAAPDEGTVSLGGVPLAALDPAAVRGRVRLAGQDAHLFATSIANNVRIGAPGADDAAVGVALRATGLGPWVDALPDGAATLVGEEGLAVSGGQRQRIALARCLVSPAELLLLDEPTAMLDPPAAQALLAQLARASGERGVLLITHERIGLDAFDEVLELRDGRLRPASA</sequence>
<protein>
    <submittedName>
        <fullName evidence="11">ABC transporter, CydDC cysteine exporter (CydDC-E) family, permease/ATP-binding protein CydC</fullName>
    </submittedName>
</protein>
<evidence type="ECO:0000256" key="1">
    <source>
        <dbReference type="ARBA" id="ARBA00004651"/>
    </source>
</evidence>
<dbReference type="InterPro" id="IPR036640">
    <property type="entry name" value="ABC1_TM_sf"/>
</dbReference>
<dbReference type="PANTHER" id="PTHR24221">
    <property type="entry name" value="ATP-BINDING CASSETTE SUB-FAMILY B"/>
    <property type="match status" value="1"/>
</dbReference>
<feature type="transmembrane region" description="Helical" evidence="8">
    <location>
        <begin position="264"/>
        <end position="289"/>
    </location>
</feature>
<keyword evidence="6 8" id="KW-0472">Membrane</keyword>
<dbReference type="GO" id="GO:0005886">
    <property type="term" value="C:plasma membrane"/>
    <property type="evidence" value="ECO:0007669"/>
    <property type="project" value="UniProtKB-SubCell"/>
</dbReference>
<feature type="transmembrane region" description="Helical" evidence="8">
    <location>
        <begin position="49"/>
        <end position="71"/>
    </location>
</feature>
<organism evidence="11 12">
    <name type="scientific">Conexibacter woesei (strain DSM 14684 / CCUG 47730 / CIP 108061 / JCM 11494 / NBRC 100937 / ID131577)</name>
    <dbReference type="NCBI Taxonomy" id="469383"/>
    <lineage>
        <taxon>Bacteria</taxon>
        <taxon>Bacillati</taxon>
        <taxon>Actinomycetota</taxon>
        <taxon>Thermoleophilia</taxon>
        <taxon>Solirubrobacterales</taxon>
        <taxon>Conexibacteraceae</taxon>
        <taxon>Conexibacter</taxon>
    </lineage>
</organism>
<gene>
    <name evidence="11" type="ordered locus">Cwoe_5033</name>
</gene>
<keyword evidence="12" id="KW-1185">Reference proteome</keyword>
<dbReference type="SUPFAM" id="SSF52540">
    <property type="entry name" value="P-loop containing nucleoside triphosphate hydrolases"/>
    <property type="match status" value="1"/>
</dbReference>
<accession>D3FD52</accession>
<dbReference type="InterPro" id="IPR039421">
    <property type="entry name" value="Type_1_exporter"/>
</dbReference>
<dbReference type="GO" id="GO:0034040">
    <property type="term" value="F:ATPase-coupled lipid transmembrane transporter activity"/>
    <property type="evidence" value="ECO:0007669"/>
    <property type="project" value="TreeGrafter"/>
</dbReference>
<proteinExistence type="predicted"/>
<evidence type="ECO:0000256" key="5">
    <source>
        <dbReference type="ARBA" id="ARBA00022989"/>
    </source>
</evidence>
<keyword evidence="5 8" id="KW-1133">Transmembrane helix</keyword>
<dbReference type="InterPro" id="IPR003593">
    <property type="entry name" value="AAA+_ATPase"/>
</dbReference>
<keyword evidence="2 8" id="KW-0812">Transmembrane</keyword>
<evidence type="ECO:0000256" key="6">
    <source>
        <dbReference type="ARBA" id="ARBA00023136"/>
    </source>
</evidence>
<keyword evidence="4 11" id="KW-0067">ATP-binding</keyword>
<feature type="region of interest" description="Disordered" evidence="7">
    <location>
        <begin position="355"/>
        <end position="391"/>
    </location>
</feature>
<dbReference type="RefSeq" id="WP_012936495.1">
    <property type="nucleotide sequence ID" value="NC_013739.1"/>
</dbReference>
<dbReference type="InterPro" id="IPR027417">
    <property type="entry name" value="P-loop_NTPase"/>
</dbReference>
<feature type="domain" description="ABC transmembrane type-1" evidence="10">
    <location>
        <begin position="49"/>
        <end position="329"/>
    </location>
</feature>
<dbReference type="STRING" id="469383.Cwoe_5033"/>
<dbReference type="KEGG" id="cwo:Cwoe_5033"/>
<dbReference type="PROSITE" id="PS50893">
    <property type="entry name" value="ABC_TRANSPORTER_2"/>
    <property type="match status" value="1"/>
</dbReference>
<feature type="domain" description="ABC transporter" evidence="9">
    <location>
        <begin position="396"/>
        <end position="612"/>
    </location>
</feature>
<dbReference type="OrthoDB" id="9806127at2"/>
<feature type="transmembrane region" description="Helical" evidence="8">
    <location>
        <begin position="188"/>
        <end position="208"/>
    </location>
</feature>